<feature type="region of interest" description="Disordered" evidence="1">
    <location>
        <begin position="36"/>
        <end position="65"/>
    </location>
</feature>
<name>A0ABQ7Q0R4_PLUXY</name>
<organism evidence="3 4">
    <name type="scientific">Plutella xylostella</name>
    <name type="common">Diamondback moth</name>
    <name type="synonym">Plutella maculipennis</name>
    <dbReference type="NCBI Taxonomy" id="51655"/>
    <lineage>
        <taxon>Eukaryota</taxon>
        <taxon>Metazoa</taxon>
        <taxon>Ecdysozoa</taxon>
        <taxon>Arthropoda</taxon>
        <taxon>Hexapoda</taxon>
        <taxon>Insecta</taxon>
        <taxon>Pterygota</taxon>
        <taxon>Neoptera</taxon>
        <taxon>Endopterygota</taxon>
        <taxon>Lepidoptera</taxon>
        <taxon>Glossata</taxon>
        <taxon>Ditrysia</taxon>
        <taxon>Yponomeutoidea</taxon>
        <taxon>Plutellidae</taxon>
        <taxon>Plutella</taxon>
    </lineage>
</organism>
<reference evidence="3 4" key="1">
    <citation type="submission" date="2021-06" db="EMBL/GenBank/DDBJ databases">
        <title>A haploid diamondback moth (Plutella xylostella L.) genome assembly resolves 31 chromosomes and identifies a diamide resistance mutation.</title>
        <authorList>
            <person name="Ward C.M."/>
            <person name="Perry K.D."/>
            <person name="Baker G."/>
            <person name="Powis K."/>
            <person name="Heckel D.G."/>
            <person name="Baxter S.W."/>
        </authorList>
    </citation>
    <scope>NUCLEOTIDE SEQUENCE [LARGE SCALE GENOMIC DNA]</scope>
    <source>
        <strain evidence="3 4">LV</strain>
        <tissue evidence="3">Single pupa</tissue>
    </source>
</reference>
<dbReference type="EMBL" id="JAHIBW010000023">
    <property type="protein sequence ID" value="KAG7298826.1"/>
    <property type="molecule type" value="Genomic_DNA"/>
</dbReference>
<evidence type="ECO:0000313" key="3">
    <source>
        <dbReference type="EMBL" id="KAG7298826.1"/>
    </source>
</evidence>
<feature type="compositionally biased region" description="Polar residues" evidence="1">
    <location>
        <begin position="40"/>
        <end position="50"/>
    </location>
</feature>
<keyword evidence="2" id="KW-1133">Transmembrane helix</keyword>
<sequence>PREGRTLASFIDIYLPAANGAIVIIIMVAERETKLPQAGPSVNSAGQSRTGPRGSGCPSYSGGGNVPLMRVTRSSSRTSPPLGETQSTITRCMKNVEDTDVEENTYKHYYFPLSDDEGSYQPHAKRIETIDEFFEEPKNKKRKCSSTVGRSTKNGMVYISSNSDDGTGAAHLIKIEVYNLKKLANIEQNQHWKHAEVRVKYYAKPGDKHNDRTREIIHAITKQIATKEDCEKYFYKNKDE</sequence>
<protein>
    <submittedName>
        <fullName evidence="3">Uncharacterized protein</fullName>
    </submittedName>
</protein>
<keyword evidence="2" id="KW-0812">Transmembrane</keyword>
<accession>A0ABQ7Q0R4</accession>
<gene>
    <name evidence="3" type="ORF">JYU34_017275</name>
</gene>
<evidence type="ECO:0000256" key="2">
    <source>
        <dbReference type="SAM" id="Phobius"/>
    </source>
</evidence>
<evidence type="ECO:0000313" key="4">
    <source>
        <dbReference type="Proteomes" id="UP000823941"/>
    </source>
</evidence>
<feature type="transmembrane region" description="Helical" evidence="2">
    <location>
        <begin position="6"/>
        <end position="29"/>
    </location>
</feature>
<dbReference type="Proteomes" id="UP000823941">
    <property type="component" value="Chromosome 23"/>
</dbReference>
<keyword evidence="2" id="KW-0472">Membrane</keyword>
<evidence type="ECO:0000256" key="1">
    <source>
        <dbReference type="SAM" id="MobiDB-lite"/>
    </source>
</evidence>
<comment type="caution">
    <text evidence="3">The sequence shown here is derived from an EMBL/GenBank/DDBJ whole genome shotgun (WGS) entry which is preliminary data.</text>
</comment>
<keyword evidence="4" id="KW-1185">Reference proteome</keyword>
<proteinExistence type="predicted"/>
<feature type="non-terminal residue" evidence="3">
    <location>
        <position position="1"/>
    </location>
</feature>